<accession>A0A1F5G2R8</accession>
<reference evidence="4 5" key="1">
    <citation type="journal article" date="2016" name="Nat. Commun.">
        <title>Thousands of microbial genomes shed light on interconnected biogeochemical processes in an aquifer system.</title>
        <authorList>
            <person name="Anantharaman K."/>
            <person name="Brown C.T."/>
            <person name="Hug L.A."/>
            <person name="Sharon I."/>
            <person name="Castelle C.J."/>
            <person name="Probst A.J."/>
            <person name="Thomas B.C."/>
            <person name="Singh A."/>
            <person name="Wilkins M.J."/>
            <person name="Karaoz U."/>
            <person name="Brodie E.L."/>
            <person name="Williams K.H."/>
            <person name="Hubbard S.S."/>
            <person name="Banfield J.F."/>
        </authorList>
    </citation>
    <scope>NUCLEOTIDE SEQUENCE [LARGE SCALE GENOMIC DNA]</scope>
</reference>
<proteinExistence type="inferred from homology"/>
<evidence type="ECO:0000313" key="4">
    <source>
        <dbReference type="EMBL" id="OGD86173.1"/>
    </source>
</evidence>
<dbReference type="Proteomes" id="UP000176628">
    <property type="component" value="Unassembled WGS sequence"/>
</dbReference>
<dbReference type="EMBL" id="MFAV01000029">
    <property type="protein sequence ID" value="OGD86173.1"/>
    <property type="molecule type" value="Genomic_DNA"/>
</dbReference>
<dbReference type="SUPFAM" id="SSF55120">
    <property type="entry name" value="Pseudouridine synthase"/>
    <property type="match status" value="1"/>
</dbReference>
<dbReference type="Gene3D" id="3.30.2350.10">
    <property type="entry name" value="Pseudouridine synthase"/>
    <property type="match status" value="1"/>
</dbReference>
<comment type="similarity">
    <text evidence="1">Belongs to the pseudouridine synthase RluA family.</text>
</comment>
<gene>
    <name evidence="4" type="ORF">A2Z23_02265</name>
</gene>
<dbReference type="GO" id="GO:0003723">
    <property type="term" value="F:RNA binding"/>
    <property type="evidence" value="ECO:0007669"/>
    <property type="project" value="InterPro"/>
</dbReference>
<dbReference type="InterPro" id="IPR006145">
    <property type="entry name" value="PsdUridine_synth_RsuA/RluA"/>
</dbReference>
<dbReference type="GO" id="GO:0009982">
    <property type="term" value="F:pseudouridine synthase activity"/>
    <property type="evidence" value="ECO:0007669"/>
    <property type="project" value="InterPro"/>
</dbReference>
<name>A0A1F5G2R8_9BACT</name>
<dbReference type="GO" id="GO:0140098">
    <property type="term" value="F:catalytic activity, acting on RNA"/>
    <property type="evidence" value="ECO:0007669"/>
    <property type="project" value="UniProtKB-ARBA"/>
</dbReference>
<dbReference type="CDD" id="cd02869">
    <property type="entry name" value="PseudoU_synth_RluA_like"/>
    <property type="match status" value="1"/>
</dbReference>
<dbReference type="InterPro" id="IPR006224">
    <property type="entry name" value="PsdUridine_synth_RluA-like_CS"/>
</dbReference>
<dbReference type="GO" id="GO:0000455">
    <property type="term" value="P:enzyme-directed rRNA pseudouridine synthesis"/>
    <property type="evidence" value="ECO:0007669"/>
    <property type="project" value="TreeGrafter"/>
</dbReference>
<feature type="domain" description="Pseudouridine synthase RsuA/RluA-like" evidence="3">
    <location>
        <begin position="13"/>
        <end position="192"/>
    </location>
</feature>
<dbReference type="PANTHER" id="PTHR21600:SF44">
    <property type="entry name" value="RIBOSOMAL LARGE SUBUNIT PSEUDOURIDINE SYNTHASE D"/>
    <property type="match status" value="1"/>
</dbReference>
<keyword evidence="2" id="KW-0413">Isomerase</keyword>
<evidence type="ECO:0000256" key="2">
    <source>
        <dbReference type="ARBA" id="ARBA00023235"/>
    </source>
</evidence>
<organism evidence="4 5">
    <name type="scientific">Candidatus Curtissbacteria bacterium RBG_16_39_7</name>
    <dbReference type="NCBI Taxonomy" id="1797707"/>
    <lineage>
        <taxon>Bacteria</taxon>
        <taxon>Candidatus Curtissiibacteriota</taxon>
    </lineage>
</organism>
<protein>
    <recommendedName>
        <fullName evidence="3">Pseudouridine synthase RsuA/RluA-like domain-containing protein</fullName>
    </recommendedName>
</protein>
<evidence type="ECO:0000256" key="1">
    <source>
        <dbReference type="ARBA" id="ARBA00010876"/>
    </source>
</evidence>
<dbReference type="Pfam" id="PF00849">
    <property type="entry name" value="PseudoU_synth_2"/>
    <property type="match status" value="1"/>
</dbReference>
<evidence type="ECO:0000313" key="5">
    <source>
        <dbReference type="Proteomes" id="UP000176628"/>
    </source>
</evidence>
<dbReference type="PROSITE" id="PS01129">
    <property type="entry name" value="PSI_RLU"/>
    <property type="match status" value="1"/>
</dbReference>
<comment type="caution">
    <text evidence="4">The sequence shown here is derived from an EMBL/GenBank/DDBJ whole genome shotgun (WGS) entry which is preliminary data.</text>
</comment>
<evidence type="ECO:0000259" key="3">
    <source>
        <dbReference type="Pfam" id="PF00849"/>
    </source>
</evidence>
<dbReference type="AlphaFoldDB" id="A0A1F5G2R8"/>
<sequence>MADLKVIFEDDVVLVLEKETDIVVNRSQSARGETLQDRLMDYFGLKNGELGIGERAGIVHRLDKETSGLLVVAKTQKAYDFLTEQFAQRLVEKEYVTLVHGKVPEDSFSVVMPLGRHPKKRIKFAVVPWARTAETKFEVKKRLRFKEKEFQNILERLGREKKKYYQNNAFYYILLTVQPKTGRTHQIRVHAKSQNHPVVSDPLYSGKFYKFDLSFCPRLFLHAQKLAFTHPEKGKTMLFESSLPKDLGDSLSFLEES</sequence>
<dbReference type="InterPro" id="IPR020103">
    <property type="entry name" value="PsdUridine_synth_cat_dom_sf"/>
</dbReference>
<dbReference type="PANTHER" id="PTHR21600">
    <property type="entry name" value="MITOCHONDRIAL RNA PSEUDOURIDINE SYNTHASE"/>
    <property type="match status" value="1"/>
</dbReference>
<dbReference type="InterPro" id="IPR050188">
    <property type="entry name" value="RluA_PseudoU_synthase"/>
</dbReference>